<feature type="transmembrane region" description="Helical" evidence="9">
    <location>
        <begin position="316"/>
        <end position="336"/>
    </location>
</feature>
<gene>
    <name evidence="10" type="ordered locus">TK2079</name>
</gene>
<dbReference type="PANTHER" id="PTHR30520:SF6">
    <property type="entry name" value="FORMATE_NITRATE FAMILY TRANSPORTER (EUROFUNG)"/>
    <property type="match status" value="1"/>
</dbReference>
<dbReference type="RefSeq" id="WP_011251029.1">
    <property type="nucleotide sequence ID" value="NC_006624.1"/>
</dbReference>
<dbReference type="Proteomes" id="UP000000536">
    <property type="component" value="Chromosome"/>
</dbReference>
<dbReference type="FunFam" id="1.20.1080.10:FF:000011">
    <property type="entry name" value="Formate family transporter"/>
    <property type="match status" value="1"/>
</dbReference>
<dbReference type="Gene3D" id="1.20.1080.10">
    <property type="entry name" value="Glycerol uptake facilitator protein"/>
    <property type="match status" value="1"/>
</dbReference>
<evidence type="ECO:0000256" key="6">
    <source>
        <dbReference type="ARBA" id="ARBA00049660"/>
    </source>
</evidence>
<dbReference type="GO" id="GO:0015513">
    <property type="term" value="F:high-affinity secondary active nitrite transmembrane transporter activity"/>
    <property type="evidence" value="ECO:0000318"/>
    <property type="project" value="GO_Central"/>
</dbReference>
<dbReference type="STRING" id="69014.TK2079"/>
<dbReference type="GeneID" id="78448614"/>
<name>Q5JHV7_THEKO</name>
<evidence type="ECO:0000256" key="9">
    <source>
        <dbReference type="SAM" id="Phobius"/>
    </source>
</evidence>
<evidence type="ECO:0000313" key="11">
    <source>
        <dbReference type="Proteomes" id="UP000000536"/>
    </source>
</evidence>
<dbReference type="KEGG" id="tko:TK2079"/>
<dbReference type="GO" id="GO:0005886">
    <property type="term" value="C:plasma membrane"/>
    <property type="evidence" value="ECO:0000318"/>
    <property type="project" value="GO_Central"/>
</dbReference>
<dbReference type="PATRIC" id="fig|69014.16.peg.2034"/>
<proteinExistence type="inferred from homology"/>
<protein>
    <recommendedName>
        <fullName evidence="8">Probable formate transporter</fullName>
    </recommendedName>
</protein>
<dbReference type="InParanoid" id="Q5JHV7"/>
<keyword evidence="3 9" id="KW-0812">Transmembrane</keyword>
<comment type="similarity">
    <text evidence="6">Belongs to the FNT transporter (TC 1.A.16) family.</text>
</comment>
<keyword evidence="5 9" id="KW-0472">Membrane</keyword>
<evidence type="ECO:0000256" key="3">
    <source>
        <dbReference type="ARBA" id="ARBA00022692"/>
    </source>
</evidence>
<dbReference type="InterPro" id="IPR023271">
    <property type="entry name" value="Aquaporin-like"/>
</dbReference>
<evidence type="ECO:0000256" key="1">
    <source>
        <dbReference type="ARBA" id="ARBA00004651"/>
    </source>
</evidence>
<evidence type="ECO:0000256" key="7">
    <source>
        <dbReference type="ARBA" id="ARBA00055172"/>
    </source>
</evidence>
<dbReference type="GO" id="GO:0015707">
    <property type="term" value="P:nitrite transport"/>
    <property type="evidence" value="ECO:0000318"/>
    <property type="project" value="GO_Central"/>
</dbReference>
<feature type="transmembrane region" description="Helical" evidence="9">
    <location>
        <begin position="247"/>
        <end position="268"/>
    </location>
</feature>
<organism evidence="10 11">
    <name type="scientific">Thermococcus kodakarensis (strain ATCC BAA-918 / JCM 12380 / KOD1)</name>
    <name type="common">Pyrococcus kodakaraensis (strain KOD1)</name>
    <dbReference type="NCBI Taxonomy" id="69014"/>
    <lineage>
        <taxon>Archaea</taxon>
        <taxon>Methanobacteriati</taxon>
        <taxon>Methanobacteriota</taxon>
        <taxon>Thermococci</taxon>
        <taxon>Thermococcales</taxon>
        <taxon>Thermococcaceae</taxon>
        <taxon>Thermococcus</taxon>
    </lineage>
</organism>
<feature type="transmembrane region" description="Helical" evidence="9">
    <location>
        <begin position="75"/>
        <end position="96"/>
    </location>
</feature>
<evidence type="ECO:0000256" key="5">
    <source>
        <dbReference type="ARBA" id="ARBA00023136"/>
    </source>
</evidence>
<accession>Q5JHV7</accession>
<feature type="transmembrane region" description="Helical" evidence="9">
    <location>
        <begin position="283"/>
        <end position="304"/>
    </location>
</feature>
<dbReference type="EnsemblBacteria" id="BAD86268">
    <property type="protein sequence ID" value="BAD86268"/>
    <property type="gene ID" value="TK2079"/>
</dbReference>
<feature type="transmembrane region" description="Helical" evidence="9">
    <location>
        <begin position="34"/>
        <end position="55"/>
    </location>
</feature>
<evidence type="ECO:0000313" key="10">
    <source>
        <dbReference type="EMBL" id="BAD86268.1"/>
    </source>
</evidence>
<reference evidence="10 11" key="1">
    <citation type="journal article" date="2005" name="Genome Res.">
        <title>Complete genome sequence of the hyperthermophilic archaeon Thermococcus kodakaraensis KOD1 and comparison with Pyrococcus genomes.</title>
        <authorList>
            <person name="Fukui T."/>
            <person name="Atomi H."/>
            <person name="Kanai T."/>
            <person name="Matsumi R."/>
            <person name="Fujiwara S."/>
            <person name="Imanaka T."/>
        </authorList>
    </citation>
    <scope>NUCLEOTIDE SEQUENCE [LARGE SCALE GENOMIC DNA]</scope>
    <source>
        <strain evidence="11">ATCC BAA-918 / JCM 12380 / KOD1</strain>
    </source>
</reference>
<comment type="subcellular location">
    <subcellularLocation>
        <location evidence="1">Cell membrane</location>
        <topology evidence="1">Multi-pass membrane protein</topology>
    </subcellularLocation>
</comment>
<dbReference type="Pfam" id="PF01226">
    <property type="entry name" value="Form_Nir_trans"/>
    <property type="match status" value="1"/>
</dbReference>
<keyword evidence="4 9" id="KW-1133">Transmembrane helix</keyword>
<evidence type="ECO:0000256" key="4">
    <source>
        <dbReference type="ARBA" id="ARBA00022989"/>
    </source>
</evidence>
<feature type="transmembrane region" description="Helical" evidence="9">
    <location>
        <begin position="202"/>
        <end position="227"/>
    </location>
</feature>
<keyword evidence="11" id="KW-1185">Reference proteome</keyword>
<comment type="function">
    <text evidence="7">May act as a formate transporter.</text>
</comment>
<dbReference type="HOGENOM" id="CLU_036896_1_1_2"/>
<sequence>MVDPKEQILYGVDTTFEGIAKKATPKFRTTPGRLLFAGFMAGAFIAFGFLLAVVAASGYSPKLFPDKGNISAFKLLLGAVFPVGLIGVVIGGADLWTGNVQFLSSAKVKGYADFKCVLYNWFGSYGGNFIGSIFLALLATTLTGLFGHVGDPNTFGKVTVSIATGKVSKDMLALFFLGIGCNWLVNLAIWQSARVQDGAGKILAIWFPIFAFVAIGFEHAIANMWAIPTGILLSNYTITWTKFFHNLIPVTFGNAVGGFLFVAFYYWYLSHPELTAERLIKEIVDFLVVFIAFWIVATLVPAGIAMALDSALGSGAMYAVPLALSIYYIAGTFFLAKIAKPA</sequence>
<feature type="transmembrane region" description="Helical" evidence="9">
    <location>
        <begin position="117"/>
        <end position="139"/>
    </location>
</feature>
<dbReference type="EMBL" id="AP006878">
    <property type="protein sequence ID" value="BAD86268.1"/>
    <property type="molecule type" value="Genomic_DNA"/>
</dbReference>
<dbReference type="AlphaFoldDB" id="Q5JHV7"/>
<dbReference type="PhylomeDB" id="Q5JHV7"/>
<dbReference type="OrthoDB" id="117182at2157"/>
<dbReference type="PANTHER" id="PTHR30520">
    <property type="entry name" value="FORMATE TRANSPORTER-RELATED"/>
    <property type="match status" value="1"/>
</dbReference>
<evidence type="ECO:0000256" key="2">
    <source>
        <dbReference type="ARBA" id="ARBA00022448"/>
    </source>
</evidence>
<feature type="transmembrane region" description="Helical" evidence="9">
    <location>
        <begin position="171"/>
        <end position="190"/>
    </location>
</feature>
<evidence type="ECO:0000256" key="8">
    <source>
        <dbReference type="ARBA" id="ARBA00068567"/>
    </source>
</evidence>
<dbReference type="eggNOG" id="arCOG03454">
    <property type="taxonomic scope" value="Archaea"/>
</dbReference>
<dbReference type="InterPro" id="IPR000292">
    <property type="entry name" value="For/NO2_transpt"/>
</dbReference>
<keyword evidence="2" id="KW-0813">Transport</keyword>